<feature type="transmembrane region" description="Helical" evidence="1">
    <location>
        <begin position="200"/>
        <end position="220"/>
    </location>
</feature>
<dbReference type="EMBL" id="MPGH01000023">
    <property type="protein sequence ID" value="OLN95964.1"/>
    <property type="molecule type" value="Genomic_DNA"/>
</dbReference>
<keyword evidence="1" id="KW-0812">Transmembrane</keyword>
<reference evidence="2 3" key="1">
    <citation type="submission" date="2016-11" db="EMBL/GenBank/DDBJ databases">
        <title>Draft Genome Assembly of Colletotrichum chlorophyti a pathogen of herbaceous plants.</title>
        <authorList>
            <person name="Gan P."/>
            <person name="Narusaka M."/>
            <person name="Tsushima A."/>
            <person name="Narusaka Y."/>
            <person name="Takano Y."/>
            <person name="Shirasu K."/>
        </authorList>
    </citation>
    <scope>NUCLEOTIDE SEQUENCE [LARGE SCALE GENOMIC DNA]</scope>
    <source>
        <strain evidence="2 3">NTL11</strain>
    </source>
</reference>
<keyword evidence="1" id="KW-1133">Transmembrane helix</keyword>
<dbReference type="AlphaFoldDB" id="A0A1Q8S3F7"/>
<protein>
    <submittedName>
        <fullName evidence="2">Uncharacterized protein</fullName>
    </submittedName>
</protein>
<feature type="transmembrane region" description="Helical" evidence="1">
    <location>
        <begin position="278"/>
        <end position="304"/>
    </location>
</feature>
<feature type="transmembrane region" description="Helical" evidence="1">
    <location>
        <begin position="109"/>
        <end position="131"/>
    </location>
</feature>
<dbReference type="Proteomes" id="UP000186583">
    <property type="component" value="Unassembled WGS sequence"/>
</dbReference>
<keyword evidence="1" id="KW-0472">Membrane</keyword>
<evidence type="ECO:0000313" key="3">
    <source>
        <dbReference type="Proteomes" id="UP000186583"/>
    </source>
</evidence>
<name>A0A1Q8S3F7_9PEZI</name>
<accession>A0A1Q8S3F7</accession>
<dbReference type="OrthoDB" id="4582561at2759"/>
<comment type="caution">
    <text evidence="2">The sequence shown here is derived from an EMBL/GenBank/DDBJ whole genome shotgun (WGS) entry which is preliminary data.</text>
</comment>
<evidence type="ECO:0000313" key="2">
    <source>
        <dbReference type="EMBL" id="OLN95964.1"/>
    </source>
</evidence>
<sequence length="425" mass="46747">MTAIPGTASTWDELDFGNNCSAVGAYVAWIVTGNREPPFPVVAGFWRAVAPDANSTTPSNSHVIDWHEWARSNRTDLASQTNGIPFCRSELCQAVGPEVDGSLAGYGLLASYGLEAVLLTLYCSFAAFSYFGRSKSTARISEKQHDGPSDTELGLLGRLAEAFKGTTYDLFIAAAFLAFGIQATVIYYQTASVTFRYNSSLQLIISAFTFYSLAAMLPLILNSFRRGWSKGAILICLFVIHTVAWVLCTNSAQDEYYHNESVIEICPQNHPSLAAVQAAMFTLAAMIWMPPLFGLCLSFVLCFFRCNNRRMWQAAWLKKVANVATVLYAAANFICMWGVLIFLAVFFSGASWGTEDVWNLGQALTLTPWIPVLVEIASVLRFGSETGFVGRLPREYRVVRKEKVLHQQEGDAFLDGTGIKGANQI</sequence>
<feature type="transmembrane region" description="Helical" evidence="1">
    <location>
        <begin position="325"/>
        <end position="346"/>
    </location>
</feature>
<dbReference type="STRING" id="708187.A0A1Q8S3F7"/>
<feature type="transmembrane region" description="Helical" evidence="1">
    <location>
        <begin position="232"/>
        <end position="252"/>
    </location>
</feature>
<feature type="transmembrane region" description="Helical" evidence="1">
    <location>
        <begin position="168"/>
        <end position="188"/>
    </location>
</feature>
<feature type="transmembrane region" description="Helical" evidence="1">
    <location>
        <begin position="366"/>
        <end position="384"/>
    </location>
</feature>
<evidence type="ECO:0000256" key="1">
    <source>
        <dbReference type="SAM" id="Phobius"/>
    </source>
</evidence>
<gene>
    <name evidence="2" type="ORF">CCHL11_07118</name>
</gene>
<organism evidence="2 3">
    <name type="scientific">Colletotrichum chlorophyti</name>
    <dbReference type="NCBI Taxonomy" id="708187"/>
    <lineage>
        <taxon>Eukaryota</taxon>
        <taxon>Fungi</taxon>
        <taxon>Dikarya</taxon>
        <taxon>Ascomycota</taxon>
        <taxon>Pezizomycotina</taxon>
        <taxon>Sordariomycetes</taxon>
        <taxon>Hypocreomycetidae</taxon>
        <taxon>Glomerellales</taxon>
        <taxon>Glomerellaceae</taxon>
        <taxon>Colletotrichum</taxon>
    </lineage>
</organism>
<keyword evidence="3" id="KW-1185">Reference proteome</keyword>
<proteinExistence type="predicted"/>